<keyword evidence="4" id="KW-0132">Cell division</keyword>
<dbReference type="PANTHER" id="PTHR47970:SF12">
    <property type="entry name" value="KINESIN FAMILY MEMBER 11"/>
    <property type="match status" value="1"/>
</dbReference>
<keyword evidence="3" id="KW-0597">Phosphoprotein</keyword>
<dbReference type="GO" id="GO:0051231">
    <property type="term" value="P:spindle elongation"/>
    <property type="evidence" value="ECO:0007669"/>
    <property type="project" value="TreeGrafter"/>
</dbReference>
<evidence type="ECO:0000256" key="13">
    <source>
        <dbReference type="ARBA" id="ARBA00034704"/>
    </source>
</evidence>
<dbReference type="Proteomes" id="UP001209878">
    <property type="component" value="Unassembled WGS sequence"/>
</dbReference>
<dbReference type="Pfam" id="PF00225">
    <property type="entry name" value="Kinesin"/>
    <property type="match status" value="1"/>
</dbReference>
<dbReference type="InterPro" id="IPR036961">
    <property type="entry name" value="Kinesin_motor_dom_sf"/>
</dbReference>
<dbReference type="InterPro" id="IPR019821">
    <property type="entry name" value="Kinesin_motor_CS"/>
</dbReference>
<keyword evidence="5" id="KW-0493">Microtubule</keyword>
<dbReference type="GO" id="GO:0051301">
    <property type="term" value="P:cell division"/>
    <property type="evidence" value="ECO:0007669"/>
    <property type="project" value="UniProtKB-KW"/>
</dbReference>
<dbReference type="AlphaFoldDB" id="A0AAD9NTQ9"/>
<name>A0AAD9NTQ9_RIDPI</name>
<dbReference type="SMART" id="SM00129">
    <property type="entry name" value="KISc"/>
    <property type="match status" value="1"/>
</dbReference>
<dbReference type="PROSITE" id="PS50067">
    <property type="entry name" value="KINESIN_MOTOR_2"/>
    <property type="match status" value="1"/>
</dbReference>
<dbReference type="GO" id="GO:0007018">
    <property type="term" value="P:microtubule-based movement"/>
    <property type="evidence" value="ECO:0007669"/>
    <property type="project" value="InterPro"/>
</dbReference>
<feature type="domain" description="Kinesin motor" evidence="17">
    <location>
        <begin position="13"/>
        <end position="351"/>
    </location>
</feature>
<evidence type="ECO:0000256" key="7">
    <source>
        <dbReference type="ARBA" id="ARBA00022776"/>
    </source>
</evidence>
<keyword evidence="11" id="KW-0206">Cytoskeleton</keyword>
<evidence type="ECO:0000259" key="17">
    <source>
        <dbReference type="PROSITE" id="PS50067"/>
    </source>
</evidence>
<dbReference type="InterPro" id="IPR047149">
    <property type="entry name" value="KIF11-like"/>
</dbReference>
<dbReference type="PROSITE" id="PS00411">
    <property type="entry name" value="KINESIN_MOTOR_1"/>
    <property type="match status" value="1"/>
</dbReference>
<keyword evidence="19" id="KW-1185">Reference proteome</keyword>
<evidence type="ECO:0000256" key="5">
    <source>
        <dbReference type="ARBA" id="ARBA00022701"/>
    </source>
</evidence>
<dbReference type="GO" id="GO:0072686">
    <property type="term" value="C:mitotic spindle"/>
    <property type="evidence" value="ECO:0007669"/>
    <property type="project" value="TreeGrafter"/>
</dbReference>
<evidence type="ECO:0000256" key="14">
    <source>
        <dbReference type="PROSITE-ProRule" id="PRU00283"/>
    </source>
</evidence>
<feature type="compositionally biased region" description="Basic residues" evidence="16">
    <location>
        <begin position="1091"/>
        <end position="1103"/>
    </location>
</feature>
<evidence type="ECO:0000313" key="18">
    <source>
        <dbReference type="EMBL" id="KAK2182467.1"/>
    </source>
</evidence>
<feature type="compositionally biased region" description="Low complexity" evidence="16">
    <location>
        <begin position="1052"/>
        <end position="1065"/>
    </location>
</feature>
<evidence type="ECO:0000256" key="3">
    <source>
        <dbReference type="ARBA" id="ARBA00022553"/>
    </source>
</evidence>
<evidence type="ECO:0000256" key="4">
    <source>
        <dbReference type="ARBA" id="ARBA00022618"/>
    </source>
</evidence>
<dbReference type="GO" id="GO:0090307">
    <property type="term" value="P:mitotic spindle assembly"/>
    <property type="evidence" value="ECO:0007669"/>
    <property type="project" value="TreeGrafter"/>
</dbReference>
<sequence>MPIAKMKGDKNQNISVFVRCRPLNATEKKQGCYSVVNVNADKKEVVVKERHMPGSVSKTFTYDKVFGPNSKQIEVYKSVVVPVLDEVLMGYNCTIFAYGQTGTGKTFTMEGERDMNLQGSWEEDPMAGIVPRAMHQLFNRLQKQECEFSVRVSYMEIYNEEIIDLLGAEMADNPRLRIYEDRKGACVVQGLEEAVVLDKDEVYRILERGAQRRQTAGTLMNAHSSRSHSVFMVTIHTKENSVDGEELLKTGKLNLVDLAGSECIGRSGAIEKRAREAGNINQSLLTLGRVITALVDHAPHVPYRESKLTRLLQDSLGGRTKTSIIATISPATASIEETLCTLDYVHRAKNIMNRPEINQKLSKKTLLREYTEEIEKLRKDLQACRDKNGIYIAEENYTALHGTLAQQTDNIHDLEDRLATLNQELVTLGELFGETKEELREKLEELEATSTLLAETKDALQDTRVKLTHTRRDRDEQRHLVDTHVNTERKLHDQAAQASDHIGRLLQTAESSTQDVYGLHAKLDRKNTVEVKNETAQDEFRRKFAESVDALQQRLVDFSERQRESSIAVQQDIGEMVQKREGEVASLSRSLGQVTQLVTTQLDSLDSKQSQQTTSGQQWLDVLADHCTHARDEEVGRHVEFCERTLEGVIGHIQGQVDSVKASLGQFNKLLHQQMETQEKEREEFVSGLLEKIHDYQTLVCTFTDQQAEDLRRHIEHVRDISTSQNQLSQTLMEQLQRTVQQTMQNMLEKQQTALSQNVHQVAAGLGDTQERNQTMATEAASVSATLVSYSGDGNDTLKATSCKHNKVAHHLRQQVSRLCQVVLIDSRLQMSDQLDTLMDAENSLKQQLVDFSDTTQQRFKTHTCYVLERAVERRDEITASLEEHAESTQMLRGDCAKTLTEIDRTQTAQHGELVTCVQHQQDLLKGAAQGMSEWSCDMRESLEEQGTQVDAFIDQELVKDIPTGTTPQRRDFSFPRSLVRTERHSLILTDFRKDYILEEVVNTPVADLSFPEIEVDPVVDFAMDVRAPSSDIVDVPSEVFGVKDQNISAESADSAISSVSASSSTLDDKASENGDCKENRIMAPPVSSTRKLRAKGAPKTRSRNVTPATTPGKPKPVTTMSGKTKPATPRSKSKTRLPLKMSNP</sequence>
<comment type="subcellular location">
    <subcellularLocation>
        <location evidence="1">Cytoplasm</location>
        <location evidence="1">Cytoskeleton</location>
        <location evidence="1">Spindle pole</location>
    </subcellularLocation>
</comment>
<keyword evidence="12" id="KW-0131">Cell cycle</keyword>
<evidence type="ECO:0000256" key="12">
    <source>
        <dbReference type="ARBA" id="ARBA00023306"/>
    </source>
</evidence>
<dbReference type="InterPro" id="IPR001752">
    <property type="entry name" value="Kinesin_motor_dom"/>
</dbReference>
<dbReference type="GO" id="GO:0000922">
    <property type="term" value="C:spindle pole"/>
    <property type="evidence" value="ECO:0007669"/>
    <property type="project" value="UniProtKB-SubCell"/>
</dbReference>
<keyword evidence="8 14" id="KW-0067">ATP-binding</keyword>
<evidence type="ECO:0000256" key="6">
    <source>
        <dbReference type="ARBA" id="ARBA00022741"/>
    </source>
</evidence>
<dbReference type="InterPro" id="IPR025901">
    <property type="entry name" value="Kinesin-assoc_MT-bd_dom"/>
</dbReference>
<reference evidence="18" key="1">
    <citation type="journal article" date="2023" name="Mol. Biol. Evol.">
        <title>Third-Generation Sequencing Reveals the Adaptive Role of the Epigenome in Three Deep-Sea Polychaetes.</title>
        <authorList>
            <person name="Perez M."/>
            <person name="Aroh O."/>
            <person name="Sun Y."/>
            <person name="Lan Y."/>
            <person name="Juniper S.K."/>
            <person name="Young C.R."/>
            <person name="Angers B."/>
            <person name="Qian P.Y."/>
        </authorList>
    </citation>
    <scope>NUCLEOTIDE SEQUENCE</scope>
    <source>
        <strain evidence="18">R07B-5</strain>
    </source>
</reference>
<dbReference type="CDD" id="cd01364">
    <property type="entry name" value="KISc_BimC_Eg5"/>
    <property type="match status" value="1"/>
</dbReference>
<keyword evidence="10 14" id="KW-0505">Motor protein</keyword>
<dbReference type="GO" id="GO:0005634">
    <property type="term" value="C:nucleus"/>
    <property type="evidence" value="ECO:0007669"/>
    <property type="project" value="TreeGrafter"/>
</dbReference>
<dbReference type="SUPFAM" id="SSF52540">
    <property type="entry name" value="P-loop containing nucleoside triphosphate hydrolases"/>
    <property type="match status" value="1"/>
</dbReference>
<keyword evidence="7" id="KW-0498">Mitosis</keyword>
<dbReference type="EMBL" id="JAODUO010000353">
    <property type="protein sequence ID" value="KAK2182467.1"/>
    <property type="molecule type" value="Genomic_DNA"/>
</dbReference>
<comment type="similarity">
    <text evidence="13">Belongs to the TRAFAC class myosin-kinesin ATPase superfamily. Kinesin family. KIN-5/BimC subfamily.</text>
</comment>
<dbReference type="PANTHER" id="PTHR47970">
    <property type="entry name" value="KINESIN-LIKE PROTEIN KIF11"/>
    <property type="match status" value="1"/>
</dbReference>
<accession>A0AAD9NTQ9</accession>
<feature type="binding site" evidence="14">
    <location>
        <begin position="99"/>
        <end position="106"/>
    </location>
    <ligand>
        <name>ATP</name>
        <dbReference type="ChEBI" id="CHEBI:30616"/>
    </ligand>
</feature>
<dbReference type="GO" id="GO:0008017">
    <property type="term" value="F:microtubule binding"/>
    <property type="evidence" value="ECO:0007669"/>
    <property type="project" value="InterPro"/>
</dbReference>
<evidence type="ECO:0000256" key="10">
    <source>
        <dbReference type="ARBA" id="ARBA00023175"/>
    </source>
</evidence>
<keyword evidence="2" id="KW-0963">Cytoplasm</keyword>
<keyword evidence="9 15" id="KW-0175">Coiled coil</keyword>
<evidence type="ECO:0000256" key="1">
    <source>
        <dbReference type="ARBA" id="ARBA00004647"/>
    </source>
</evidence>
<feature type="coiled-coil region" evidence="15">
    <location>
        <begin position="360"/>
        <end position="463"/>
    </location>
</feature>
<dbReference type="GO" id="GO:0008574">
    <property type="term" value="F:plus-end-directed microtubule motor activity"/>
    <property type="evidence" value="ECO:0007669"/>
    <property type="project" value="TreeGrafter"/>
</dbReference>
<evidence type="ECO:0000256" key="8">
    <source>
        <dbReference type="ARBA" id="ARBA00022840"/>
    </source>
</evidence>
<dbReference type="FunFam" id="3.40.850.10:FF:000035">
    <property type="entry name" value="Kinesin-like protein KIF11"/>
    <property type="match status" value="1"/>
</dbReference>
<evidence type="ECO:0000256" key="2">
    <source>
        <dbReference type="ARBA" id="ARBA00022490"/>
    </source>
</evidence>
<protein>
    <recommendedName>
        <fullName evidence="17">Kinesin motor domain-containing protein</fullName>
    </recommendedName>
</protein>
<evidence type="ECO:0000313" key="19">
    <source>
        <dbReference type="Proteomes" id="UP001209878"/>
    </source>
</evidence>
<evidence type="ECO:0000256" key="11">
    <source>
        <dbReference type="ARBA" id="ARBA00023212"/>
    </source>
</evidence>
<feature type="region of interest" description="Disordered" evidence="16">
    <location>
        <begin position="1052"/>
        <end position="1145"/>
    </location>
</feature>
<comment type="caution">
    <text evidence="18">The sequence shown here is derived from an EMBL/GenBank/DDBJ whole genome shotgun (WGS) entry which is preliminary data.</text>
</comment>
<dbReference type="Pfam" id="PF13931">
    <property type="entry name" value="Microtub_bind"/>
    <property type="match status" value="1"/>
</dbReference>
<organism evidence="18 19">
    <name type="scientific">Ridgeia piscesae</name>
    <name type="common">Tubeworm</name>
    <dbReference type="NCBI Taxonomy" id="27915"/>
    <lineage>
        <taxon>Eukaryota</taxon>
        <taxon>Metazoa</taxon>
        <taxon>Spiralia</taxon>
        <taxon>Lophotrochozoa</taxon>
        <taxon>Annelida</taxon>
        <taxon>Polychaeta</taxon>
        <taxon>Sedentaria</taxon>
        <taxon>Canalipalpata</taxon>
        <taxon>Sabellida</taxon>
        <taxon>Siboglinidae</taxon>
        <taxon>Ridgeia</taxon>
    </lineage>
</organism>
<evidence type="ECO:0000256" key="16">
    <source>
        <dbReference type="SAM" id="MobiDB-lite"/>
    </source>
</evidence>
<dbReference type="GO" id="GO:0005876">
    <property type="term" value="C:spindle microtubule"/>
    <property type="evidence" value="ECO:0007669"/>
    <property type="project" value="TreeGrafter"/>
</dbReference>
<feature type="compositionally biased region" description="Basic and acidic residues" evidence="16">
    <location>
        <begin position="1067"/>
        <end position="1081"/>
    </location>
</feature>
<dbReference type="GO" id="GO:0005524">
    <property type="term" value="F:ATP binding"/>
    <property type="evidence" value="ECO:0007669"/>
    <property type="project" value="UniProtKB-UniRule"/>
</dbReference>
<gene>
    <name evidence="18" type="ORF">NP493_353g06017</name>
</gene>
<dbReference type="Gene3D" id="3.40.850.10">
    <property type="entry name" value="Kinesin motor domain"/>
    <property type="match status" value="1"/>
</dbReference>
<keyword evidence="6 14" id="KW-0547">Nucleotide-binding</keyword>
<evidence type="ECO:0000256" key="9">
    <source>
        <dbReference type="ARBA" id="ARBA00023054"/>
    </source>
</evidence>
<evidence type="ECO:0000256" key="15">
    <source>
        <dbReference type="SAM" id="Coils"/>
    </source>
</evidence>
<dbReference type="PRINTS" id="PR00380">
    <property type="entry name" value="KINESINHEAVY"/>
</dbReference>
<dbReference type="InterPro" id="IPR047241">
    <property type="entry name" value="KIF11-like_kin_motor_dom"/>
</dbReference>
<proteinExistence type="inferred from homology"/>
<dbReference type="InterPro" id="IPR027417">
    <property type="entry name" value="P-loop_NTPase"/>
</dbReference>